<evidence type="ECO:0000313" key="8">
    <source>
        <dbReference type="EMBL" id="KRM54376.1"/>
    </source>
</evidence>
<feature type="transmembrane region" description="Helical" evidence="6">
    <location>
        <begin position="224"/>
        <end position="246"/>
    </location>
</feature>
<feature type="transmembrane region" description="Helical" evidence="6">
    <location>
        <begin position="334"/>
        <end position="355"/>
    </location>
</feature>
<reference evidence="8 9" key="1">
    <citation type="journal article" date="2015" name="Genome Announc.">
        <title>Expanding the biotechnology potential of lactobacilli through comparative genomics of 213 strains and associated genera.</title>
        <authorList>
            <person name="Sun Z."/>
            <person name="Harris H.M."/>
            <person name="McCann A."/>
            <person name="Guo C."/>
            <person name="Argimon S."/>
            <person name="Zhang W."/>
            <person name="Yang X."/>
            <person name="Jeffery I.B."/>
            <person name="Cooney J.C."/>
            <person name="Kagawa T.F."/>
            <person name="Liu W."/>
            <person name="Song Y."/>
            <person name="Salvetti E."/>
            <person name="Wrobel A."/>
            <person name="Rasinkangas P."/>
            <person name="Parkhill J."/>
            <person name="Rea M.C."/>
            <person name="O'Sullivan O."/>
            <person name="Ritari J."/>
            <person name="Douillard F.P."/>
            <person name="Paul Ross R."/>
            <person name="Yang R."/>
            <person name="Briner A.E."/>
            <person name="Felis G.E."/>
            <person name="de Vos W.M."/>
            <person name="Barrangou R."/>
            <person name="Klaenhammer T.R."/>
            <person name="Caufield P.W."/>
            <person name="Cui Y."/>
            <person name="Zhang H."/>
            <person name="O'Toole P.W."/>
        </authorList>
    </citation>
    <scope>NUCLEOTIDE SEQUENCE [LARGE SCALE GENOMIC DNA]</scope>
    <source>
        <strain evidence="8 9">DSM 20505</strain>
    </source>
</reference>
<keyword evidence="4 6" id="KW-1133">Transmembrane helix</keyword>
<feature type="transmembrane region" description="Helical" evidence="6">
    <location>
        <begin position="304"/>
        <end position="322"/>
    </location>
</feature>
<evidence type="ECO:0000256" key="6">
    <source>
        <dbReference type="SAM" id="Phobius"/>
    </source>
</evidence>
<dbReference type="PANTHER" id="PTHR42718">
    <property type="entry name" value="MAJOR FACILITATOR SUPERFAMILY MULTIDRUG TRANSPORTER MFSC"/>
    <property type="match status" value="1"/>
</dbReference>
<feature type="transmembrane region" description="Helical" evidence="6">
    <location>
        <begin position="361"/>
        <end position="383"/>
    </location>
</feature>
<comment type="subcellular location">
    <subcellularLocation>
        <location evidence="1">Cell membrane</location>
        <topology evidence="1">Multi-pass membrane protein</topology>
    </subcellularLocation>
</comment>
<feature type="transmembrane region" description="Helical" evidence="6">
    <location>
        <begin position="199"/>
        <end position="218"/>
    </location>
</feature>
<dbReference type="Gene3D" id="1.20.1250.20">
    <property type="entry name" value="MFS general substrate transporter like domains"/>
    <property type="match status" value="1"/>
</dbReference>
<dbReference type="Pfam" id="PF07690">
    <property type="entry name" value="MFS_1"/>
    <property type="match status" value="1"/>
</dbReference>
<feature type="transmembrane region" description="Helical" evidence="6">
    <location>
        <begin position="438"/>
        <end position="455"/>
    </location>
</feature>
<protein>
    <submittedName>
        <fullName evidence="8">MFS family major facilitator transporter</fullName>
    </submittedName>
</protein>
<dbReference type="GO" id="GO:0005886">
    <property type="term" value="C:plasma membrane"/>
    <property type="evidence" value="ECO:0007669"/>
    <property type="project" value="UniProtKB-SubCell"/>
</dbReference>
<evidence type="ECO:0000256" key="1">
    <source>
        <dbReference type="ARBA" id="ARBA00004651"/>
    </source>
</evidence>
<evidence type="ECO:0000256" key="5">
    <source>
        <dbReference type="ARBA" id="ARBA00023136"/>
    </source>
</evidence>
<dbReference type="InterPro" id="IPR020846">
    <property type="entry name" value="MFS_dom"/>
</dbReference>
<dbReference type="PANTHER" id="PTHR42718:SF9">
    <property type="entry name" value="MAJOR FACILITATOR SUPERFAMILY MULTIDRUG TRANSPORTER MFSC"/>
    <property type="match status" value="1"/>
</dbReference>
<comment type="caution">
    <text evidence="8">The sequence shown here is derived from an EMBL/GenBank/DDBJ whole genome shotgun (WGS) entry which is preliminary data.</text>
</comment>
<dbReference type="PATRIC" id="fig|1291052.5.peg.608"/>
<dbReference type="STRING" id="1291052.FC18_GL000597"/>
<accession>A0A0R1ZHD1</accession>
<keyword evidence="5 6" id="KW-0472">Membrane</keyword>
<evidence type="ECO:0000256" key="2">
    <source>
        <dbReference type="ARBA" id="ARBA00022448"/>
    </source>
</evidence>
<dbReference type="RefSeq" id="WP_056976390.1">
    <property type="nucleotide sequence ID" value="NZ_AYYO01000056.1"/>
</dbReference>
<feature type="transmembrane region" description="Helical" evidence="6">
    <location>
        <begin position="271"/>
        <end position="292"/>
    </location>
</feature>
<dbReference type="SUPFAM" id="SSF103473">
    <property type="entry name" value="MFS general substrate transporter"/>
    <property type="match status" value="1"/>
</dbReference>
<keyword evidence="3 6" id="KW-0812">Transmembrane</keyword>
<evidence type="ECO:0000313" key="9">
    <source>
        <dbReference type="Proteomes" id="UP000051679"/>
    </source>
</evidence>
<organism evidence="8 9">
    <name type="scientific">Lacticaseibacillus sharpeae JCM 1186 = DSM 20505</name>
    <dbReference type="NCBI Taxonomy" id="1291052"/>
    <lineage>
        <taxon>Bacteria</taxon>
        <taxon>Bacillati</taxon>
        <taxon>Bacillota</taxon>
        <taxon>Bacilli</taxon>
        <taxon>Lactobacillales</taxon>
        <taxon>Lactobacillaceae</taxon>
        <taxon>Lacticaseibacillus</taxon>
    </lineage>
</organism>
<dbReference type="AlphaFoldDB" id="A0A0R1ZHD1"/>
<feature type="transmembrane region" description="Helical" evidence="6">
    <location>
        <begin position="163"/>
        <end position="187"/>
    </location>
</feature>
<feature type="domain" description="Major facilitator superfamily (MFS) profile" evidence="7">
    <location>
        <begin position="13"/>
        <end position="463"/>
    </location>
</feature>
<evidence type="ECO:0000259" key="7">
    <source>
        <dbReference type="PROSITE" id="PS50850"/>
    </source>
</evidence>
<feature type="transmembrane region" description="Helical" evidence="6">
    <location>
        <begin position="51"/>
        <end position="71"/>
    </location>
</feature>
<dbReference type="PRINTS" id="PR01036">
    <property type="entry name" value="TCRTETB"/>
</dbReference>
<dbReference type="PROSITE" id="PS50850">
    <property type="entry name" value="MFS"/>
    <property type="match status" value="1"/>
</dbReference>
<dbReference type="Gene3D" id="1.20.1720.10">
    <property type="entry name" value="Multidrug resistance protein D"/>
    <property type="match status" value="1"/>
</dbReference>
<gene>
    <name evidence="8" type="ORF">FC18_GL000597</name>
</gene>
<keyword evidence="9" id="KW-1185">Reference proteome</keyword>
<feature type="transmembrane region" description="Helical" evidence="6">
    <location>
        <begin position="78"/>
        <end position="97"/>
    </location>
</feature>
<name>A0A0R1ZHD1_9LACO</name>
<feature type="transmembrane region" description="Helical" evidence="6">
    <location>
        <begin position="12"/>
        <end position="31"/>
    </location>
</feature>
<feature type="transmembrane region" description="Helical" evidence="6">
    <location>
        <begin position="109"/>
        <end position="127"/>
    </location>
</feature>
<dbReference type="InterPro" id="IPR036259">
    <property type="entry name" value="MFS_trans_sf"/>
</dbReference>
<sequence>MASELIPLKNKLAILAAGLLSFIGILVETSMNVTFPTLMRTMHVNIAIVQWLTTAYLLAVTIVMSATAFLLKRYSFRHLFLLSVLMCLLGSICAMTAQSFSMLLSGRLLQAVATGISTPLMFQLVFTRIPHDQVGLYTGFASVIVSLAPALGPTYGGVLTSLWSWRTIFIGIVPLIVIVGMLGAYAIHGAALGTHGQRFDLAGMMLLALTFASIVLTFNNGGEHGFLSVRFVIGVAISLVLSLAFYKYAQHGQRHLFDYHILRSIRLRQRLLQYFGLQFINISLSFILPVFAQDVLHASPMASGLMLLPGAIVGAIFSPIAGKIYDRRGPNLPLILSAACAALALALFAGSTRILSVGSIGLFYTLLRIGFNTGFGTAVADASTTVTGRQKADQNAMFSMMQQFAGSLGTSVMAAVIAATALRQPVTQATISGSQVDFGLLLAFALILLVSAILIRKLSANHN</sequence>
<dbReference type="OrthoDB" id="9816041at2"/>
<proteinExistence type="predicted"/>
<dbReference type="GO" id="GO:0022857">
    <property type="term" value="F:transmembrane transporter activity"/>
    <property type="evidence" value="ECO:0007669"/>
    <property type="project" value="InterPro"/>
</dbReference>
<feature type="transmembrane region" description="Helical" evidence="6">
    <location>
        <begin position="134"/>
        <end position="151"/>
    </location>
</feature>
<dbReference type="InterPro" id="IPR011701">
    <property type="entry name" value="MFS"/>
</dbReference>
<keyword evidence="2" id="KW-0813">Transport</keyword>
<dbReference type="EMBL" id="AYYO01000056">
    <property type="protein sequence ID" value="KRM54376.1"/>
    <property type="molecule type" value="Genomic_DNA"/>
</dbReference>
<evidence type="ECO:0000256" key="3">
    <source>
        <dbReference type="ARBA" id="ARBA00022692"/>
    </source>
</evidence>
<dbReference type="Proteomes" id="UP000051679">
    <property type="component" value="Unassembled WGS sequence"/>
</dbReference>
<feature type="transmembrane region" description="Helical" evidence="6">
    <location>
        <begin position="404"/>
        <end position="426"/>
    </location>
</feature>
<evidence type="ECO:0000256" key="4">
    <source>
        <dbReference type="ARBA" id="ARBA00022989"/>
    </source>
</evidence>